<organism evidence="5 6">
    <name type="scientific">Pyronema omphalodes (strain CBS 100304)</name>
    <name type="common">Pyronema confluens</name>
    <dbReference type="NCBI Taxonomy" id="1076935"/>
    <lineage>
        <taxon>Eukaryota</taxon>
        <taxon>Fungi</taxon>
        <taxon>Dikarya</taxon>
        <taxon>Ascomycota</taxon>
        <taxon>Pezizomycotina</taxon>
        <taxon>Pezizomycetes</taxon>
        <taxon>Pezizales</taxon>
        <taxon>Pyronemataceae</taxon>
        <taxon>Pyronema</taxon>
    </lineage>
</organism>
<dbReference type="Proteomes" id="UP000018144">
    <property type="component" value="Unassembled WGS sequence"/>
</dbReference>
<dbReference type="STRING" id="1076935.U4LM50"/>
<dbReference type="Pfam" id="PF02854">
    <property type="entry name" value="MIF4G"/>
    <property type="match status" value="1"/>
</dbReference>
<dbReference type="OrthoDB" id="514777at2759"/>
<evidence type="ECO:0000313" key="5">
    <source>
        <dbReference type="EMBL" id="CCX33214.1"/>
    </source>
</evidence>
<keyword evidence="2 5" id="KW-0396">Initiation factor</keyword>
<dbReference type="SMART" id="SM00543">
    <property type="entry name" value="MIF4G"/>
    <property type="match status" value="1"/>
</dbReference>
<keyword evidence="3" id="KW-0648">Protein biosynthesis</keyword>
<dbReference type="GO" id="GO:0003743">
    <property type="term" value="F:translation initiation factor activity"/>
    <property type="evidence" value="ECO:0007669"/>
    <property type="project" value="UniProtKB-KW"/>
</dbReference>
<gene>
    <name evidence="5" type="ORF">PCON_14254</name>
</gene>
<reference evidence="5 6" key="1">
    <citation type="journal article" date="2013" name="PLoS Genet.">
        <title>The genome and development-dependent transcriptomes of Pyronema confluens: a window into fungal evolution.</title>
        <authorList>
            <person name="Traeger S."/>
            <person name="Altegoer F."/>
            <person name="Freitag M."/>
            <person name="Gabaldon T."/>
            <person name="Kempken F."/>
            <person name="Kumar A."/>
            <person name="Marcet-Houben M."/>
            <person name="Poggeler S."/>
            <person name="Stajich J.E."/>
            <person name="Nowrousian M."/>
        </authorList>
    </citation>
    <scope>NUCLEOTIDE SEQUENCE [LARGE SCALE GENOMIC DNA]</scope>
    <source>
        <strain evidence="6">CBS 100304</strain>
        <tissue evidence="5">Vegetative mycelium</tissue>
    </source>
</reference>
<evidence type="ECO:0000313" key="6">
    <source>
        <dbReference type="Proteomes" id="UP000018144"/>
    </source>
</evidence>
<proteinExistence type="inferred from homology"/>
<dbReference type="eggNOG" id="KOG0401">
    <property type="taxonomic scope" value="Eukaryota"/>
</dbReference>
<evidence type="ECO:0000259" key="4">
    <source>
        <dbReference type="SMART" id="SM00543"/>
    </source>
</evidence>
<protein>
    <submittedName>
        <fullName evidence="5">Similar to Eukaryotic translation initiation factor 4 gamma acc. no. Q10475</fullName>
    </submittedName>
</protein>
<comment type="similarity">
    <text evidence="1">Belongs to the eukaryotic initiation factor 4G family.</text>
</comment>
<sequence length="282" mass="32395">MNPDEDFYTLSKNVVVRVLADSDLNSTAKMDPHPVIIKVYLKYMTMKNFDEMSKDIIEFLNVNAKHESDGTTLKIFTVLIFDKACNDHSFTKMAARISRRIAEAISRDIKDEKVREKTGEFACGGNLFQKYLLKHLQEEFEKGISCDLPDPKGSTKNNSESSNTVDGSHYWFGLVRLMAELFKVDMLSFEIANTIISKLLDNHTSNKCVESSIVFLQIAGDHLENSSRWRQLGYGSHVEIAIKRYFHTFQSLIDKPDFDPRLRSKLQELVLLRNSSWVKKPE</sequence>
<evidence type="ECO:0000256" key="1">
    <source>
        <dbReference type="ARBA" id="ARBA00005775"/>
    </source>
</evidence>
<dbReference type="OMA" id="ERCWATK"/>
<dbReference type="GO" id="GO:0016281">
    <property type="term" value="C:eukaryotic translation initiation factor 4F complex"/>
    <property type="evidence" value="ECO:0007669"/>
    <property type="project" value="TreeGrafter"/>
</dbReference>
<evidence type="ECO:0000256" key="2">
    <source>
        <dbReference type="ARBA" id="ARBA00022540"/>
    </source>
</evidence>
<evidence type="ECO:0000256" key="3">
    <source>
        <dbReference type="ARBA" id="ARBA00022917"/>
    </source>
</evidence>
<dbReference type="AlphaFoldDB" id="U4LM50"/>
<name>U4LM50_PYROM</name>
<dbReference type="EMBL" id="HF936032">
    <property type="protein sequence ID" value="CCX33214.1"/>
    <property type="molecule type" value="Genomic_DNA"/>
</dbReference>
<dbReference type="SUPFAM" id="SSF48371">
    <property type="entry name" value="ARM repeat"/>
    <property type="match status" value="1"/>
</dbReference>
<dbReference type="PANTHER" id="PTHR23253">
    <property type="entry name" value="EUKARYOTIC TRANSLATION INITIATION FACTOR 4 GAMMA"/>
    <property type="match status" value="1"/>
</dbReference>
<keyword evidence="6" id="KW-1185">Reference proteome</keyword>
<dbReference type="InterPro" id="IPR003890">
    <property type="entry name" value="MIF4G-like_typ-3"/>
</dbReference>
<dbReference type="PANTHER" id="PTHR23253:SF9">
    <property type="entry name" value="EUKARYOTIC TRANSLATION INITIATION FACTOR 4 GAMMA 2"/>
    <property type="match status" value="1"/>
</dbReference>
<feature type="domain" description="MIF4G" evidence="4">
    <location>
        <begin position="36"/>
        <end position="276"/>
    </location>
</feature>
<dbReference type="Gene3D" id="1.25.40.180">
    <property type="match status" value="1"/>
</dbReference>
<dbReference type="InterPro" id="IPR016024">
    <property type="entry name" value="ARM-type_fold"/>
</dbReference>
<accession>U4LM50</accession>
<dbReference type="GO" id="GO:0003729">
    <property type="term" value="F:mRNA binding"/>
    <property type="evidence" value="ECO:0007669"/>
    <property type="project" value="TreeGrafter"/>
</dbReference>